<dbReference type="EMBL" id="AJWY01013293">
    <property type="protein sequence ID" value="EKC47509.1"/>
    <property type="molecule type" value="Genomic_DNA"/>
</dbReference>
<evidence type="ECO:0000259" key="1">
    <source>
        <dbReference type="Pfam" id="PF03816"/>
    </source>
</evidence>
<organism evidence="2">
    <name type="scientific">human gut metagenome</name>
    <dbReference type="NCBI Taxonomy" id="408170"/>
    <lineage>
        <taxon>unclassified sequences</taxon>
        <taxon>metagenomes</taxon>
        <taxon>organismal metagenomes</taxon>
    </lineage>
</organism>
<dbReference type="Gene3D" id="3.40.630.190">
    <property type="entry name" value="LCP protein"/>
    <property type="match status" value="1"/>
</dbReference>
<comment type="caution">
    <text evidence="2">The sequence shown here is derived from an EMBL/GenBank/DDBJ whole genome shotgun (WGS) entry which is preliminary data.</text>
</comment>
<gene>
    <name evidence="2" type="ORF">LEA_19337</name>
</gene>
<accession>K1RW03</accession>
<reference evidence="2" key="1">
    <citation type="journal article" date="2013" name="Environ. Microbiol.">
        <title>Microbiota from the distal guts of lean and obese adolescents exhibit partial functional redundancy besides clear differences in community structure.</title>
        <authorList>
            <person name="Ferrer M."/>
            <person name="Ruiz A."/>
            <person name="Lanza F."/>
            <person name="Haange S.B."/>
            <person name="Oberbach A."/>
            <person name="Till H."/>
            <person name="Bargiela R."/>
            <person name="Campoy C."/>
            <person name="Segura M.T."/>
            <person name="Richter M."/>
            <person name="von Bergen M."/>
            <person name="Seifert J."/>
            <person name="Suarez A."/>
        </authorList>
    </citation>
    <scope>NUCLEOTIDE SEQUENCE</scope>
</reference>
<evidence type="ECO:0000313" key="2">
    <source>
        <dbReference type="EMBL" id="EKC47509.1"/>
    </source>
</evidence>
<proteinExistence type="predicted"/>
<sequence length="185" mass="20974">IDAMGGIDFDVPVDMDYDDPGQDLSIHVQKGYQHLNGYQTMGVFRFRNTYANGDIGRIDVQHQLLKAMTSQFLKLHNIPNLNKLIDIYEKDVTTNLSAGNVMFYVKEFLKLDESAISFETIPANYSGTKNGMSYVFIHVDEWLDYLNTWLNPYTKEITSADVDILYESNGQVVATSGTVQGPNKW</sequence>
<dbReference type="PANTHER" id="PTHR33392:SF6">
    <property type="entry name" value="POLYISOPRENYL-TEICHOIC ACID--PEPTIDOGLYCAN TEICHOIC ACID TRANSFERASE TAGU"/>
    <property type="match status" value="1"/>
</dbReference>
<feature type="non-terminal residue" evidence="2">
    <location>
        <position position="1"/>
    </location>
</feature>
<dbReference type="PANTHER" id="PTHR33392">
    <property type="entry name" value="POLYISOPRENYL-TEICHOIC ACID--PEPTIDOGLYCAN TEICHOIC ACID TRANSFERASE TAGU"/>
    <property type="match status" value="1"/>
</dbReference>
<dbReference type="InterPro" id="IPR004474">
    <property type="entry name" value="LytR_CpsA_psr"/>
</dbReference>
<name>K1RW03_9ZZZZ</name>
<dbReference type="InterPro" id="IPR050922">
    <property type="entry name" value="LytR/CpsA/Psr_CW_biosynth"/>
</dbReference>
<feature type="domain" description="Cell envelope-related transcriptional attenuator" evidence="1">
    <location>
        <begin position="1"/>
        <end position="72"/>
    </location>
</feature>
<protein>
    <submittedName>
        <fullName evidence="2">Protein containing Cell envelope-related transcriptional attenuator domain protein</fullName>
    </submittedName>
</protein>
<dbReference type="AlphaFoldDB" id="K1RW03"/>
<dbReference type="Pfam" id="PF03816">
    <property type="entry name" value="LytR_cpsA_psr"/>
    <property type="match status" value="1"/>
</dbReference>